<feature type="chain" id="PRO_5047285178" description="DUF2272 domain-containing protein" evidence="1">
    <location>
        <begin position="20"/>
        <end position="345"/>
    </location>
</feature>
<reference evidence="3 4" key="1">
    <citation type="submission" date="2017-10" db="EMBL/GenBank/DDBJ databases">
        <title>Whole genome sequencing of members of genus Pseudoxanthomonas.</title>
        <authorList>
            <person name="Kumar S."/>
            <person name="Bansal K."/>
            <person name="Kaur A."/>
            <person name="Patil P."/>
            <person name="Sharma S."/>
            <person name="Patil P.B."/>
        </authorList>
    </citation>
    <scope>NUCLEOTIDE SEQUENCE [LARGE SCALE GENOMIC DNA]</scope>
    <source>
        <strain evidence="3 4">DSM 17109</strain>
    </source>
</reference>
<organism evidence="3 4">
    <name type="scientific">Pseudoxanthomonas japonensis</name>
    <dbReference type="NCBI Taxonomy" id="69284"/>
    <lineage>
        <taxon>Bacteria</taxon>
        <taxon>Pseudomonadati</taxon>
        <taxon>Pseudomonadota</taxon>
        <taxon>Gammaproteobacteria</taxon>
        <taxon>Lysobacterales</taxon>
        <taxon>Lysobacteraceae</taxon>
        <taxon>Pseudoxanthomonas</taxon>
    </lineage>
</organism>
<dbReference type="InterPro" id="IPR014545">
    <property type="entry name" value="UCP028415"/>
</dbReference>
<evidence type="ECO:0000259" key="2">
    <source>
        <dbReference type="Pfam" id="PF10030"/>
    </source>
</evidence>
<feature type="signal peptide" evidence="1">
    <location>
        <begin position="1"/>
        <end position="19"/>
    </location>
</feature>
<proteinExistence type="predicted"/>
<keyword evidence="1" id="KW-0732">Signal</keyword>
<accession>A0ABQ6ZLS3</accession>
<comment type="caution">
    <text evidence="3">The sequence shown here is derived from an EMBL/GenBank/DDBJ whole genome shotgun (WGS) entry which is preliminary data.</text>
</comment>
<dbReference type="RefSeq" id="WP_162335867.1">
    <property type="nucleotide sequence ID" value="NZ_JBHSRQ010000007.1"/>
</dbReference>
<dbReference type="PIRSF" id="PIRSF028415">
    <property type="entry name" value="UCP028415"/>
    <property type="match status" value="1"/>
</dbReference>
<gene>
    <name evidence="3" type="ORF">CSC78_00065</name>
</gene>
<evidence type="ECO:0000313" key="3">
    <source>
        <dbReference type="EMBL" id="KAF1727257.1"/>
    </source>
</evidence>
<keyword evidence="4" id="KW-1185">Reference proteome</keyword>
<evidence type="ECO:0000256" key="1">
    <source>
        <dbReference type="SAM" id="SignalP"/>
    </source>
</evidence>
<dbReference type="Pfam" id="PF10030">
    <property type="entry name" value="DUF2272"/>
    <property type="match status" value="1"/>
</dbReference>
<feature type="domain" description="DUF2272" evidence="2">
    <location>
        <begin position="79"/>
        <end position="285"/>
    </location>
</feature>
<name>A0ABQ6ZLS3_9GAMM</name>
<protein>
    <recommendedName>
        <fullName evidence="2">DUF2272 domain-containing protein</fullName>
    </recommendedName>
</protein>
<dbReference type="InterPro" id="IPR019262">
    <property type="entry name" value="DUF2272"/>
</dbReference>
<evidence type="ECO:0000313" key="4">
    <source>
        <dbReference type="Proteomes" id="UP000781710"/>
    </source>
</evidence>
<sequence>MRAWLLLPLLLLSSFAARAADACPQLSQQTPTDVATRIAAVACREHLMWYRPFIDRNGRLANAPVMEAEASLLSIGDDRAWQRVARYWRDSGLLAAIGHRRGATDCLYASATGPQAEACRGFVVDTPWSAAFISWVMREARVPGFRGSSRHFTYVQAAFQNPSTNAFDVIDVAHAKPVVGDLICYVRQSGRLFGHEGLVPLLRSGSSLDMHCDIVVAVNPGNDATAYAIGGNVQQAVTMRMLPLNRNGEFWGGLPLRIGDGTLCAPDNEAACNMNRQDWAAILRLKSPEQLAKLPGYLPPAQEAPGNEGPEKAECCIHCVVGSGVPRCPADAATPAGTAPTSDTE</sequence>
<dbReference type="EMBL" id="PDWW01000001">
    <property type="protein sequence ID" value="KAF1727257.1"/>
    <property type="molecule type" value="Genomic_DNA"/>
</dbReference>
<dbReference type="Proteomes" id="UP000781710">
    <property type="component" value="Unassembled WGS sequence"/>
</dbReference>